<sequence>MNKKKKATIIVSSILAISLVGCIVEAQFGEMISKSIQDNNAKIVQNTLDVNGDGELSAEEITNAPFVLLELDKNNDGELDPEESHNGPFDVYTVVRQNRIFNYIDDDGDTIISKEEIENSSNILRYFDMNKDAKLTDDEFESSMMTAPPEGVDINIDMDAMRDMMEDSKTQTDRNFDKATGSIVPADSTEQYNGYTLIYGAYDSNRIQVQSSAYLMDTDGNFVHEWTTDDYVPQGATAYLTEDGLLYRTVSQYNWRELENFAAGGTGKIEIVDWDSNVLWSFEYGEFGEYLLHHDFTVLPNGNIIAIAYDLITPEDANVQYGIDIVDPIMNSYHLSERLIEIKPNLEDGTADIVWEWNALDRVVQNIHSDLDNYGDITDKSKINAYYYSNNIFYTGQFFHLNSIDYNAEFDQLIVSSGMYNELWVIDHNTTTDEAKGEAGDLLYRWGNEQTYSEDGTGEQTLYFQHDAYWIDAKNGEIQVFNNGANRQLEDGESNYTEILRMKLPVSPDGEWDINAEPEITWHFNKNGDDSDFFSLFMGGARMLPNGNTIAVSAADYRIVEINPDGEIILDYIMPIPGRGMRVDKISPDYSGLQFDTK</sequence>
<gene>
    <name evidence="1" type="ORF">AN396_08645</name>
</gene>
<dbReference type="Proteomes" id="UP000188605">
    <property type="component" value="Unassembled WGS sequence"/>
</dbReference>
<reference evidence="1" key="1">
    <citation type="submission" date="2016-08" db="EMBL/GenBank/DDBJ databases">
        <authorList>
            <person name="Ngugi D.K."/>
            <person name="Miyake S."/>
            <person name="Stingl U."/>
        </authorList>
    </citation>
    <scope>NUCLEOTIDE SEQUENCE</scope>
    <source>
        <strain evidence="1">SCG-B11WGA-EpuloA1</strain>
    </source>
</reference>
<proteinExistence type="predicted"/>
<evidence type="ECO:0000313" key="2">
    <source>
        <dbReference type="Proteomes" id="UP000188605"/>
    </source>
</evidence>
<name>A0ACC8XAR0_9FIRM</name>
<dbReference type="EMBL" id="LJDB01000064">
    <property type="protein sequence ID" value="ONI39462.1"/>
    <property type="molecule type" value="Genomic_DNA"/>
</dbReference>
<organism evidence="1 2">
    <name type="scientific">Candidatus Epulonipiscium fishelsonii</name>
    <dbReference type="NCBI Taxonomy" id="77094"/>
    <lineage>
        <taxon>Bacteria</taxon>
        <taxon>Bacillati</taxon>
        <taxon>Bacillota</taxon>
        <taxon>Clostridia</taxon>
        <taxon>Lachnospirales</taxon>
        <taxon>Lachnospiraceae</taxon>
        <taxon>Candidatus Epulonipiscium</taxon>
    </lineage>
</organism>
<accession>A0ACC8XAR0</accession>
<evidence type="ECO:0000313" key="1">
    <source>
        <dbReference type="EMBL" id="ONI39462.1"/>
    </source>
</evidence>
<comment type="caution">
    <text evidence="1">The sequence shown here is derived from an EMBL/GenBank/DDBJ whole genome shotgun (WGS) entry which is preliminary data.</text>
</comment>
<protein>
    <submittedName>
        <fullName evidence="1">Uncharacterized protein</fullName>
    </submittedName>
</protein>
<keyword evidence="2" id="KW-1185">Reference proteome</keyword>